<feature type="region of interest" description="Disordered" evidence="1">
    <location>
        <begin position="352"/>
        <end position="378"/>
    </location>
</feature>
<evidence type="ECO:0000313" key="3">
    <source>
        <dbReference type="Proteomes" id="UP000674318"/>
    </source>
</evidence>
<sequence length="590" mass="61552">MSTAAPPALKLRPRAVNTIQGGVHGTKSAPSVAQKVQAKSTCVASIPSKKARLRGVTTRSSSSVTHRSTHMGKPVVPEKPLVDVVATCEPQACGRTTAASSTISTPAAHLRDVGRSLSSTALASQKFEASVELSNGAAVVVSQVRSRNSSAARPGFSSSSVRGGSDKSSVYLRQRPPMVPRVGQLFSNAVVEQTTSVGALPIRRTSSATNGLTTPSAAGSQLCSRAPSVHETAISSTPRRTSRRTRPSASAPTSRLNSVNSRLADCATQSAHQPQQRPRTSSVHVIAPKRNYSKATNTAPAASASATVPTFHMVEAIMGLSMLTPSTTLGAPPRLIGTRPLLEKNIAVSSKSGGANVAPCSRALQPSPQPELGVDRETRRVCGGASRREISYAVGCTSARGPSPQVLLRRQRHQCSSARRTTAPATVSKAHRKTGSDGMSDTTIIPTTASSQQKDTACPPPLSFADYMKRSNSAAVPRGPVSPIKRIATACPSAAQHYSAALVDRPARLSDGLASPIRDAAFANPWIKASMFSTPTNGGCGRDASEAPTIPYEGSTGPRHSMSLSPRTDFDTFSVSGRLSCSTYAEVAHE</sequence>
<name>A0A836HJQ0_9TRYP</name>
<feature type="compositionally biased region" description="Polar residues" evidence="1">
    <location>
        <begin position="206"/>
        <end position="223"/>
    </location>
</feature>
<comment type="caution">
    <text evidence="2">The sequence shown here is derived from an EMBL/GenBank/DDBJ whole genome shotgun (WGS) entry which is preliminary data.</text>
</comment>
<feature type="compositionally biased region" description="Polar residues" evidence="1">
    <location>
        <begin position="415"/>
        <end position="425"/>
    </location>
</feature>
<dbReference type="RefSeq" id="XP_067753618.1">
    <property type="nucleotide sequence ID" value="XM_067897461.1"/>
</dbReference>
<feature type="region of interest" description="Disordered" evidence="1">
    <location>
        <begin position="537"/>
        <end position="565"/>
    </location>
</feature>
<feature type="compositionally biased region" description="Low complexity" evidence="1">
    <location>
        <begin position="145"/>
        <end position="169"/>
    </location>
</feature>
<accession>A0A836HJQ0</accession>
<dbReference type="Proteomes" id="UP000674318">
    <property type="component" value="Chromosome 35"/>
</dbReference>
<keyword evidence="3" id="KW-1185">Reference proteome</keyword>
<evidence type="ECO:0000256" key="1">
    <source>
        <dbReference type="SAM" id="MobiDB-lite"/>
    </source>
</evidence>
<feature type="region of interest" description="Disordered" evidence="1">
    <location>
        <begin position="145"/>
        <end position="171"/>
    </location>
</feature>
<feature type="compositionally biased region" description="Low complexity" evidence="1">
    <location>
        <begin position="56"/>
        <end position="66"/>
    </location>
</feature>
<dbReference type="AlphaFoldDB" id="A0A836HJQ0"/>
<evidence type="ECO:0000313" key="2">
    <source>
        <dbReference type="EMBL" id="KAG5492834.1"/>
    </source>
</evidence>
<dbReference type="EMBL" id="JAFJZO010000035">
    <property type="protein sequence ID" value="KAG5492834.1"/>
    <property type="molecule type" value="Genomic_DNA"/>
</dbReference>
<feature type="region of interest" description="Disordered" evidence="1">
    <location>
        <begin position="206"/>
        <end position="259"/>
    </location>
</feature>
<dbReference type="GeneID" id="94287538"/>
<feature type="region of interest" description="Disordered" evidence="1">
    <location>
        <begin position="55"/>
        <end position="75"/>
    </location>
</feature>
<proteinExistence type="predicted"/>
<organism evidence="2 3">
    <name type="scientific">Porcisia hertigi</name>
    <dbReference type="NCBI Taxonomy" id="2761500"/>
    <lineage>
        <taxon>Eukaryota</taxon>
        <taxon>Discoba</taxon>
        <taxon>Euglenozoa</taxon>
        <taxon>Kinetoplastea</taxon>
        <taxon>Metakinetoplastina</taxon>
        <taxon>Trypanosomatida</taxon>
        <taxon>Trypanosomatidae</taxon>
        <taxon>Leishmaniinae</taxon>
        <taxon>Porcisia</taxon>
    </lineage>
</organism>
<dbReference type="KEGG" id="phet:94287538"/>
<protein>
    <submittedName>
        <fullName evidence="2">Uncharacterized protein</fullName>
    </submittedName>
</protein>
<feature type="region of interest" description="Disordered" evidence="1">
    <location>
        <begin position="415"/>
        <end position="441"/>
    </location>
</feature>
<dbReference type="OrthoDB" id="267581at2759"/>
<gene>
    <name evidence="2" type="ORF">JKF63_01414</name>
</gene>
<reference evidence="2 3" key="1">
    <citation type="submission" date="2021-02" db="EMBL/GenBank/DDBJ databases">
        <title>Porcisia hertigi Genome sequencing and assembly.</title>
        <authorList>
            <person name="Almutairi H."/>
            <person name="Gatherer D."/>
        </authorList>
    </citation>
    <scope>NUCLEOTIDE SEQUENCE [LARGE SCALE GENOMIC DNA]</scope>
    <source>
        <strain evidence="2 3">C119</strain>
    </source>
</reference>